<feature type="domain" description="DUF659" evidence="1">
    <location>
        <begin position="1"/>
        <end position="117"/>
    </location>
</feature>
<dbReference type="AlphaFoldDB" id="A0A2R6R208"/>
<dbReference type="InterPro" id="IPR007021">
    <property type="entry name" value="DUF659"/>
</dbReference>
<dbReference type="InterPro" id="IPR012337">
    <property type="entry name" value="RNaseH-like_sf"/>
</dbReference>
<dbReference type="Gramene" id="PSS19280">
    <property type="protein sequence ID" value="PSS19280"/>
    <property type="gene ID" value="CEY00_Acc11325"/>
</dbReference>
<dbReference type="Pfam" id="PF05699">
    <property type="entry name" value="Dimer_Tnp_hAT"/>
    <property type="match status" value="1"/>
</dbReference>
<evidence type="ECO:0000313" key="4">
    <source>
        <dbReference type="Proteomes" id="UP000241394"/>
    </source>
</evidence>
<dbReference type="OrthoDB" id="1741262at2759"/>
<evidence type="ECO:0000313" key="3">
    <source>
        <dbReference type="EMBL" id="PSS19280.1"/>
    </source>
</evidence>
<feature type="non-terminal residue" evidence="3">
    <location>
        <position position="390"/>
    </location>
</feature>
<keyword evidence="4" id="KW-1185">Reference proteome</keyword>
<dbReference type="GO" id="GO:0046983">
    <property type="term" value="F:protein dimerization activity"/>
    <property type="evidence" value="ECO:0007669"/>
    <property type="project" value="InterPro"/>
</dbReference>
<dbReference type="PANTHER" id="PTHR32166:SF122">
    <property type="entry name" value="OS09G0499600 PROTEIN"/>
    <property type="match status" value="1"/>
</dbReference>
<dbReference type="InParanoid" id="A0A2R6R208"/>
<gene>
    <name evidence="3" type="ORF">CEY00_Acc11325</name>
</gene>
<dbReference type="SUPFAM" id="SSF53098">
    <property type="entry name" value="Ribonuclease H-like"/>
    <property type="match status" value="1"/>
</dbReference>
<dbReference type="Proteomes" id="UP000241394">
    <property type="component" value="Chromosome LG10"/>
</dbReference>
<sequence length="390" mass="45242">MSDGWSDKKRRSICNFLVNSPMGTIFLSSIDTSDISKTGQKVFEMLDEVVEKVGEENIVQVVTDNASNYKLAGEMLMEKRKRLFWTPCAAHCIDLMLEDFEKHIQLHRATIAKGKRIVSYIYSRTNLIHWMKEFTKGTELIRPAVTRFATSYLTLRRLHEQKGALLSLFSSNKWRSSRFSSSTKGKRIAAIVFDNRYFWAYVVVCLKAAIPLIKVLRLVDSDEKPAMGFLYEAMDRAKEQIQQNFNNVQKRYEPIWDIIDKRWESQLHHPLHAAAYFLNPHFHYSPNFQPDAEIKIGLYNCLARMVPDANERVTIDLQMDAFKSARGLFGIQNAILTRNKKSPADWWESYGDECPELKRFAIRILSLTCSSSGCERNWSAFEMVHSKRRN</sequence>
<dbReference type="PANTHER" id="PTHR32166">
    <property type="entry name" value="OSJNBA0013A04.12 PROTEIN"/>
    <property type="match status" value="1"/>
</dbReference>
<evidence type="ECO:0000259" key="1">
    <source>
        <dbReference type="Pfam" id="PF04937"/>
    </source>
</evidence>
<proteinExistence type="predicted"/>
<dbReference type="OMA" id="LETHMEC"/>
<dbReference type="InterPro" id="IPR008906">
    <property type="entry name" value="HATC_C_dom"/>
</dbReference>
<dbReference type="EMBL" id="NKQK01000010">
    <property type="protein sequence ID" value="PSS19280.1"/>
    <property type="molecule type" value="Genomic_DNA"/>
</dbReference>
<name>A0A2R6R208_ACTCC</name>
<evidence type="ECO:0000259" key="2">
    <source>
        <dbReference type="Pfam" id="PF05699"/>
    </source>
</evidence>
<reference evidence="3 4" key="1">
    <citation type="submission" date="2017-07" db="EMBL/GenBank/DDBJ databases">
        <title>An improved, manually edited Actinidia chinensis var. chinensis (kiwifruit) genome highlights the challenges associated with draft genomes and gene prediction in plants.</title>
        <authorList>
            <person name="Pilkington S."/>
            <person name="Crowhurst R."/>
            <person name="Hilario E."/>
            <person name="Nardozza S."/>
            <person name="Fraser L."/>
            <person name="Peng Y."/>
            <person name="Gunaseelan K."/>
            <person name="Simpson R."/>
            <person name="Tahir J."/>
            <person name="Deroles S."/>
            <person name="Templeton K."/>
            <person name="Luo Z."/>
            <person name="Davy M."/>
            <person name="Cheng C."/>
            <person name="Mcneilage M."/>
            <person name="Scaglione D."/>
            <person name="Liu Y."/>
            <person name="Zhang Q."/>
            <person name="Datson P."/>
            <person name="De Silva N."/>
            <person name="Gardiner S."/>
            <person name="Bassett H."/>
            <person name="Chagne D."/>
            <person name="Mccallum J."/>
            <person name="Dzierzon H."/>
            <person name="Deng C."/>
            <person name="Wang Y.-Y."/>
            <person name="Barron N."/>
            <person name="Manako K."/>
            <person name="Bowen J."/>
            <person name="Foster T."/>
            <person name="Erridge Z."/>
            <person name="Tiffin H."/>
            <person name="Waite C."/>
            <person name="Davies K."/>
            <person name="Grierson E."/>
            <person name="Laing W."/>
            <person name="Kirk R."/>
            <person name="Chen X."/>
            <person name="Wood M."/>
            <person name="Montefiori M."/>
            <person name="Brummell D."/>
            <person name="Schwinn K."/>
            <person name="Catanach A."/>
            <person name="Fullerton C."/>
            <person name="Li D."/>
            <person name="Meiyalaghan S."/>
            <person name="Nieuwenhuizen N."/>
            <person name="Read N."/>
            <person name="Prakash R."/>
            <person name="Hunter D."/>
            <person name="Zhang H."/>
            <person name="Mckenzie M."/>
            <person name="Knabel M."/>
            <person name="Harris A."/>
            <person name="Allan A."/>
            <person name="Chen A."/>
            <person name="Janssen B."/>
            <person name="Plunkett B."/>
            <person name="Dwamena C."/>
            <person name="Voogd C."/>
            <person name="Leif D."/>
            <person name="Lafferty D."/>
            <person name="Souleyre E."/>
            <person name="Varkonyi-Gasic E."/>
            <person name="Gambi F."/>
            <person name="Hanley J."/>
            <person name="Yao J.-L."/>
            <person name="Cheung J."/>
            <person name="David K."/>
            <person name="Warren B."/>
            <person name="Marsh K."/>
            <person name="Snowden K."/>
            <person name="Lin-Wang K."/>
            <person name="Brian L."/>
            <person name="Martinez-Sanchez M."/>
            <person name="Wang M."/>
            <person name="Ileperuma N."/>
            <person name="Macnee N."/>
            <person name="Campin R."/>
            <person name="Mcatee P."/>
            <person name="Drummond R."/>
            <person name="Espley R."/>
            <person name="Ireland H."/>
            <person name="Wu R."/>
            <person name="Atkinson R."/>
            <person name="Karunairetnam S."/>
            <person name="Bulley S."/>
            <person name="Chunkath S."/>
            <person name="Hanley Z."/>
            <person name="Storey R."/>
            <person name="Thrimawithana A."/>
            <person name="Thomson S."/>
            <person name="David C."/>
            <person name="Testolin R."/>
        </authorList>
    </citation>
    <scope>NUCLEOTIDE SEQUENCE [LARGE SCALE GENOMIC DNA]</scope>
    <source>
        <strain evidence="4">cv. Red5</strain>
        <tissue evidence="3">Young leaf</tissue>
    </source>
</reference>
<dbReference type="STRING" id="1590841.A0A2R6R208"/>
<feature type="domain" description="HAT C-terminal dimerisation" evidence="2">
    <location>
        <begin position="336"/>
        <end position="390"/>
    </location>
</feature>
<comment type="caution">
    <text evidence="3">The sequence shown here is derived from an EMBL/GenBank/DDBJ whole genome shotgun (WGS) entry which is preliminary data.</text>
</comment>
<accession>A0A2R6R208</accession>
<organism evidence="3 4">
    <name type="scientific">Actinidia chinensis var. chinensis</name>
    <name type="common">Chinese soft-hair kiwi</name>
    <dbReference type="NCBI Taxonomy" id="1590841"/>
    <lineage>
        <taxon>Eukaryota</taxon>
        <taxon>Viridiplantae</taxon>
        <taxon>Streptophyta</taxon>
        <taxon>Embryophyta</taxon>
        <taxon>Tracheophyta</taxon>
        <taxon>Spermatophyta</taxon>
        <taxon>Magnoliopsida</taxon>
        <taxon>eudicotyledons</taxon>
        <taxon>Gunneridae</taxon>
        <taxon>Pentapetalae</taxon>
        <taxon>asterids</taxon>
        <taxon>Ericales</taxon>
        <taxon>Actinidiaceae</taxon>
        <taxon>Actinidia</taxon>
    </lineage>
</organism>
<protein>
    <submittedName>
        <fullName evidence="3">SCAN domain-containing protein</fullName>
    </submittedName>
</protein>
<reference evidence="4" key="2">
    <citation type="journal article" date="2018" name="BMC Genomics">
        <title>A manually annotated Actinidia chinensis var. chinensis (kiwifruit) genome highlights the challenges associated with draft genomes and gene prediction in plants.</title>
        <authorList>
            <person name="Pilkington S.M."/>
            <person name="Crowhurst R."/>
            <person name="Hilario E."/>
            <person name="Nardozza S."/>
            <person name="Fraser L."/>
            <person name="Peng Y."/>
            <person name="Gunaseelan K."/>
            <person name="Simpson R."/>
            <person name="Tahir J."/>
            <person name="Deroles S.C."/>
            <person name="Templeton K."/>
            <person name="Luo Z."/>
            <person name="Davy M."/>
            <person name="Cheng C."/>
            <person name="McNeilage M."/>
            <person name="Scaglione D."/>
            <person name="Liu Y."/>
            <person name="Zhang Q."/>
            <person name="Datson P."/>
            <person name="De Silva N."/>
            <person name="Gardiner S.E."/>
            <person name="Bassett H."/>
            <person name="Chagne D."/>
            <person name="McCallum J."/>
            <person name="Dzierzon H."/>
            <person name="Deng C."/>
            <person name="Wang Y.Y."/>
            <person name="Barron L."/>
            <person name="Manako K."/>
            <person name="Bowen J."/>
            <person name="Foster T.M."/>
            <person name="Erridge Z.A."/>
            <person name="Tiffin H."/>
            <person name="Waite C.N."/>
            <person name="Davies K.M."/>
            <person name="Grierson E.P."/>
            <person name="Laing W.A."/>
            <person name="Kirk R."/>
            <person name="Chen X."/>
            <person name="Wood M."/>
            <person name="Montefiori M."/>
            <person name="Brummell D.A."/>
            <person name="Schwinn K.E."/>
            <person name="Catanach A."/>
            <person name="Fullerton C."/>
            <person name="Li D."/>
            <person name="Meiyalaghan S."/>
            <person name="Nieuwenhuizen N."/>
            <person name="Read N."/>
            <person name="Prakash R."/>
            <person name="Hunter D."/>
            <person name="Zhang H."/>
            <person name="McKenzie M."/>
            <person name="Knabel M."/>
            <person name="Harris A."/>
            <person name="Allan A.C."/>
            <person name="Gleave A."/>
            <person name="Chen A."/>
            <person name="Janssen B.J."/>
            <person name="Plunkett B."/>
            <person name="Ampomah-Dwamena C."/>
            <person name="Voogd C."/>
            <person name="Leif D."/>
            <person name="Lafferty D."/>
            <person name="Souleyre E.J.F."/>
            <person name="Varkonyi-Gasic E."/>
            <person name="Gambi F."/>
            <person name="Hanley J."/>
            <person name="Yao J.L."/>
            <person name="Cheung J."/>
            <person name="David K.M."/>
            <person name="Warren B."/>
            <person name="Marsh K."/>
            <person name="Snowden K.C."/>
            <person name="Lin-Wang K."/>
            <person name="Brian L."/>
            <person name="Martinez-Sanchez M."/>
            <person name="Wang M."/>
            <person name="Ileperuma N."/>
            <person name="Macnee N."/>
            <person name="Campin R."/>
            <person name="McAtee P."/>
            <person name="Drummond R.S.M."/>
            <person name="Espley R.V."/>
            <person name="Ireland H.S."/>
            <person name="Wu R."/>
            <person name="Atkinson R.G."/>
            <person name="Karunairetnam S."/>
            <person name="Bulley S."/>
            <person name="Chunkath S."/>
            <person name="Hanley Z."/>
            <person name="Storey R."/>
            <person name="Thrimawithana A.H."/>
            <person name="Thomson S."/>
            <person name="David C."/>
            <person name="Testolin R."/>
            <person name="Huang H."/>
            <person name="Hellens R.P."/>
            <person name="Schaffer R.J."/>
        </authorList>
    </citation>
    <scope>NUCLEOTIDE SEQUENCE [LARGE SCALE GENOMIC DNA]</scope>
    <source>
        <strain evidence="4">cv. Red5</strain>
    </source>
</reference>
<dbReference type="Pfam" id="PF04937">
    <property type="entry name" value="DUF659"/>
    <property type="match status" value="1"/>
</dbReference>